<protein>
    <submittedName>
        <fullName evidence="1">Chitinase</fullName>
    </submittedName>
</protein>
<dbReference type="InterPro" id="IPR013783">
    <property type="entry name" value="Ig-like_fold"/>
</dbReference>
<name>A0A250IQ91_9BACT</name>
<dbReference type="RefSeq" id="WP_157823844.1">
    <property type="nucleotide sequence ID" value="NZ_CP022163.1"/>
</dbReference>
<sequence>MSGLSFVVLGCDGASGTPAPVDPEPNRAPTLTQVTAERDSLDEGSSTRLSVVASDPDGDPLTYTWTQSPFAPLGAFGDETDATRTWTAPFLSRDTAFTLNVTVSDGKGGTAQGLVQVRVKNVAALNQAPSVYADISVGSARIIPGDFVPLFIGASDPDGDTLTYEWSTEPEGVGAFTNPTRSSAEWWAPESGTAASYSLRVTVSDGTSAVTRTVQLSVGLPSYAQDIQPIWDLKCADCHNAYGAEGLNLQTNASYASLVDVAGVGACRPMARVTPGKLDESLLLWRITGGDCGPRMPLGGSDYFEQNPGEFVRIRSWVLSGAPNN</sequence>
<keyword evidence="2" id="KW-1185">Reference proteome</keyword>
<organism evidence="1 2">
    <name type="scientific">Melittangium boletus DSM 14713</name>
    <dbReference type="NCBI Taxonomy" id="1294270"/>
    <lineage>
        <taxon>Bacteria</taxon>
        <taxon>Pseudomonadati</taxon>
        <taxon>Myxococcota</taxon>
        <taxon>Myxococcia</taxon>
        <taxon>Myxococcales</taxon>
        <taxon>Cystobacterineae</taxon>
        <taxon>Archangiaceae</taxon>
        <taxon>Melittangium</taxon>
    </lineage>
</organism>
<dbReference type="Gene3D" id="2.60.40.10">
    <property type="entry name" value="Immunoglobulins"/>
    <property type="match status" value="2"/>
</dbReference>
<evidence type="ECO:0000313" key="2">
    <source>
        <dbReference type="Proteomes" id="UP000217289"/>
    </source>
</evidence>
<dbReference type="AlphaFoldDB" id="A0A250IQ91"/>
<dbReference type="Pfam" id="PF17963">
    <property type="entry name" value="Big_9"/>
    <property type="match status" value="2"/>
</dbReference>
<gene>
    <name evidence="1" type="ORF">MEBOL_006829</name>
</gene>
<proteinExistence type="predicted"/>
<evidence type="ECO:0000313" key="1">
    <source>
        <dbReference type="EMBL" id="ATB33337.1"/>
    </source>
</evidence>
<dbReference type="Proteomes" id="UP000217289">
    <property type="component" value="Chromosome"/>
</dbReference>
<accession>A0A250IQ91</accession>
<reference evidence="1 2" key="1">
    <citation type="submission" date="2017-06" db="EMBL/GenBank/DDBJ databases">
        <authorList>
            <person name="Kim H.J."/>
            <person name="Triplett B.A."/>
        </authorList>
    </citation>
    <scope>NUCLEOTIDE SEQUENCE [LARGE SCALE GENOMIC DNA]</scope>
    <source>
        <strain evidence="1 2">DSM 14713</strain>
    </source>
</reference>
<dbReference type="EMBL" id="CP022163">
    <property type="protein sequence ID" value="ATB33337.1"/>
    <property type="molecule type" value="Genomic_DNA"/>
</dbReference>
<dbReference type="OrthoDB" id="5524160at2"/>
<dbReference type="KEGG" id="mbd:MEBOL_006829"/>